<feature type="region of interest" description="Disordered" evidence="1">
    <location>
        <begin position="1"/>
        <end position="25"/>
    </location>
</feature>
<dbReference type="eggNOG" id="ENOG5033T7M">
    <property type="taxonomic scope" value="Bacteria"/>
</dbReference>
<gene>
    <name evidence="2" type="ORF">GM1_026_00260</name>
</gene>
<dbReference type="Proteomes" id="UP000035009">
    <property type="component" value="Unassembled WGS sequence"/>
</dbReference>
<proteinExistence type="predicted"/>
<accession>M3VBY2</accession>
<protein>
    <recommendedName>
        <fullName evidence="4">DUF5642 domain-containing protein</fullName>
    </recommendedName>
</protein>
<name>M3VBY2_GORML</name>
<sequence length="236" mass="24202">MLLTSCGSSEPADPGSDLPSRLLPGDSVPQGFTVVPQSVGELIAANRSTLESASTVGFVPAECKPTADAKFNPQLTEDNTVLLVAQSETGTFSELLTTVRRDVDADRRDTSGPCASVTATPSTGSLAGIPIVNTSVELPALRGDDIVVSYLVRTDSVKRPAGANPRSRTALLANVLVKRPGGQVVTIQMGVSGTEVEVTPEVAAGAVPGAPLTQPPLDEAAFTDLVKAAVERAAAE</sequence>
<reference evidence="2 3" key="1">
    <citation type="submission" date="2013-02" db="EMBL/GenBank/DDBJ databases">
        <title>Whole genome shotgun sequence of Gordonia malaquae NBRC 108250.</title>
        <authorList>
            <person name="Yoshida I."/>
            <person name="Hosoyama A."/>
            <person name="Tsuchikane K."/>
            <person name="Ando Y."/>
            <person name="Baba S."/>
            <person name="Ohji S."/>
            <person name="Hamada M."/>
            <person name="Tamura T."/>
            <person name="Yamazoe A."/>
            <person name="Yamazaki S."/>
            <person name="Fujita N."/>
        </authorList>
    </citation>
    <scope>NUCLEOTIDE SEQUENCE [LARGE SCALE GENOMIC DNA]</scope>
    <source>
        <strain evidence="2 3">NBRC 108250</strain>
    </source>
</reference>
<evidence type="ECO:0000313" key="3">
    <source>
        <dbReference type="Proteomes" id="UP000035009"/>
    </source>
</evidence>
<evidence type="ECO:0000313" key="2">
    <source>
        <dbReference type="EMBL" id="GAC81058.1"/>
    </source>
</evidence>
<comment type="caution">
    <text evidence="2">The sequence shown here is derived from an EMBL/GenBank/DDBJ whole genome shotgun (WGS) entry which is preliminary data.</text>
</comment>
<evidence type="ECO:0000256" key="1">
    <source>
        <dbReference type="SAM" id="MobiDB-lite"/>
    </source>
</evidence>
<dbReference type="AlphaFoldDB" id="M3VBY2"/>
<dbReference type="EMBL" id="BAOP01000026">
    <property type="protein sequence ID" value="GAC81058.1"/>
    <property type="molecule type" value="Genomic_DNA"/>
</dbReference>
<evidence type="ECO:0008006" key="4">
    <source>
        <dbReference type="Google" id="ProtNLM"/>
    </source>
</evidence>
<organism evidence="2 3">
    <name type="scientific">Gordonia malaquae NBRC 108250</name>
    <dbReference type="NCBI Taxonomy" id="1223542"/>
    <lineage>
        <taxon>Bacteria</taxon>
        <taxon>Bacillati</taxon>
        <taxon>Actinomycetota</taxon>
        <taxon>Actinomycetes</taxon>
        <taxon>Mycobacteriales</taxon>
        <taxon>Gordoniaceae</taxon>
        <taxon>Gordonia</taxon>
    </lineage>
</organism>
<keyword evidence="3" id="KW-1185">Reference proteome</keyword>
<dbReference type="STRING" id="410332.SAMN04488550_0736"/>